<evidence type="ECO:0000313" key="1">
    <source>
        <dbReference type="EMBL" id="SDY66722.1"/>
    </source>
</evidence>
<evidence type="ECO:0000313" key="2">
    <source>
        <dbReference type="Proteomes" id="UP000199026"/>
    </source>
</evidence>
<protein>
    <submittedName>
        <fullName evidence="1">Uncharacterized protein</fullName>
    </submittedName>
</protein>
<keyword evidence="2" id="KW-1185">Reference proteome</keyword>
<reference evidence="1 2" key="1">
    <citation type="submission" date="2016-10" db="EMBL/GenBank/DDBJ databases">
        <authorList>
            <person name="de Groot N.N."/>
        </authorList>
    </citation>
    <scope>NUCLEOTIDE SEQUENCE [LARGE SCALE GENOMIC DNA]</scope>
    <source>
        <strain evidence="1 2">DSM 24677</strain>
    </source>
</reference>
<name>A0A1H3LQK9_9RHOB</name>
<dbReference type="EMBL" id="FNPR01000003">
    <property type="protein sequence ID" value="SDY66722.1"/>
    <property type="molecule type" value="Genomic_DNA"/>
</dbReference>
<dbReference type="RefSeq" id="WP_089891950.1">
    <property type="nucleotide sequence ID" value="NZ_CALJFH010000019.1"/>
</dbReference>
<dbReference type="GeneID" id="78125057"/>
<accession>A0A1H3LQK9</accession>
<gene>
    <name evidence="1" type="ORF">SAMN05444486_10399</name>
</gene>
<organism evidence="1 2">
    <name type="scientific">Lentibacter algarum</name>
    <dbReference type="NCBI Taxonomy" id="576131"/>
    <lineage>
        <taxon>Bacteria</taxon>
        <taxon>Pseudomonadati</taxon>
        <taxon>Pseudomonadota</taxon>
        <taxon>Alphaproteobacteria</taxon>
        <taxon>Rhodobacterales</taxon>
        <taxon>Roseobacteraceae</taxon>
        <taxon>Lentibacter</taxon>
    </lineage>
</organism>
<dbReference type="AlphaFoldDB" id="A0A1H3LQK9"/>
<dbReference type="OrthoDB" id="7658488at2"/>
<proteinExistence type="predicted"/>
<dbReference type="Proteomes" id="UP000199026">
    <property type="component" value="Unassembled WGS sequence"/>
</dbReference>
<dbReference type="STRING" id="576131.SAMN05444486_10399"/>
<sequence length="121" mass="13404">MTDYLSPEIEAALKAARKAAMKKSSRLRVQMGETQYPILKLWDKGFALDVSGAPKLRGLVDIYDGTKHLMNGLIIATEAEGDMMHYEFKRATQAQDKAPLDYERDENAPVALIGKAAPSLH</sequence>